<protein>
    <submittedName>
        <fullName evidence="1">Uncharacterized protein</fullName>
    </submittedName>
</protein>
<evidence type="ECO:0000313" key="1">
    <source>
        <dbReference type="EMBL" id="QJA58766.1"/>
    </source>
</evidence>
<dbReference type="EMBL" id="MT141338">
    <property type="protein sequence ID" value="QJA58766.1"/>
    <property type="molecule type" value="Genomic_DNA"/>
</dbReference>
<organism evidence="1">
    <name type="scientific">viral metagenome</name>
    <dbReference type="NCBI Taxonomy" id="1070528"/>
    <lineage>
        <taxon>unclassified sequences</taxon>
        <taxon>metagenomes</taxon>
        <taxon>organismal metagenomes</taxon>
    </lineage>
</organism>
<proteinExistence type="predicted"/>
<gene>
    <name evidence="1" type="ORF">MM415B01408_0020</name>
</gene>
<name>A0A6M3IMS3_9ZZZZ</name>
<sequence length="170" mass="19918">MSIEEYDRAVYEDDLAIDPDDLVEEWLKHPSMYFQYSELLSIAKRKMAIAHERIKVVRSELIKKAHKNPKRHLKGMKLTAPVVEAYYRDHEDHKEAREDLINAEFDVSILEAAVWSFSHRKKALENLVQLLSLRYFAGPTSPQEVRGGKRIEDRAVRGEMNKPKTMRRRG</sequence>
<dbReference type="AlphaFoldDB" id="A0A6M3IMS3"/>
<reference evidence="1" key="1">
    <citation type="submission" date="2020-03" db="EMBL/GenBank/DDBJ databases">
        <title>The deep terrestrial virosphere.</title>
        <authorList>
            <person name="Holmfeldt K."/>
            <person name="Nilsson E."/>
            <person name="Simone D."/>
            <person name="Lopez-Fernandez M."/>
            <person name="Wu X."/>
            <person name="de Brujin I."/>
            <person name="Lundin D."/>
            <person name="Andersson A."/>
            <person name="Bertilsson S."/>
            <person name="Dopson M."/>
        </authorList>
    </citation>
    <scope>NUCLEOTIDE SEQUENCE</scope>
    <source>
        <strain evidence="1">MM415B01408</strain>
    </source>
</reference>
<accession>A0A6M3IMS3</accession>